<feature type="region of interest" description="Disordered" evidence="1">
    <location>
        <begin position="90"/>
        <end position="110"/>
    </location>
</feature>
<name>A0A6P6S2T2_9EIME</name>
<keyword evidence="2" id="KW-0732">Signal</keyword>
<feature type="region of interest" description="Disordered" evidence="1">
    <location>
        <begin position="493"/>
        <end position="529"/>
    </location>
</feature>
<feature type="chain" id="PRO_5027814360" evidence="2">
    <location>
        <begin position="35"/>
        <end position="529"/>
    </location>
</feature>
<feature type="compositionally biased region" description="Low complexity" evidence="1">
    <location>
        <begin position="493"/>
        <end position="511"/>
    </location>
</feature>
<accession>A0A6P6S2T2</accession>
<gene>
    <name evidence="4" type="primary">LOC34621312</name>
</gene>
<sequence length="529" mass="55925">MLRDSSYAAVFAVAASLLLLLPLLLLQGLQDASAMRVCRSGYRGALRPGPPLSLGFLVVFPPSGVSPVHSRRQQLPNPLKTVARFGATAGSSAISSEEGPPGGGPQGALSERLDSAANARLRKAISAAEKEQDPIVCISAKDQDAETAAAAAASGRLTGTPDSLAEAARTFHLGGPLVKGPLAGRGPLGGPQEQPKMRPGGPLEALALTMQGGLERGGVWLRRWPRDEERVLPILLSRLEENAAVTLGQKTVIQLPEAQRMSFVESIRSVRAAAIVLGYADTEEDAVEAATAAGAAKAEGAGGTPAENIVLVGFAAVAEPIDVQFLDSSGEVGLRIVGRIKVLGVQEADEKGFKVRAVPWWDEPKDFENPSGVRETLGALHSLYDRCNKLELKYRQLQGRFNQAHLVSLRPSLGSTVSEHLADLESPSEQQIAEVVSFCALDHHLDARTRCWANSQQDTEVRLDLVRRALEAKVAKLQAEIKGLRAMQQIPGAAAAASEGGPPLHPAAPLGIHREDPEDIYAGPPATYG</sequence>
<feature type="signal peptide" evidence="2">
    <location>
        <begin position="1"/>
        <end position="34"/>
    </location>
</feature>
<feature type="compositionally biased region" description="Low complexity" evidence="1">
    <location>
        <begin position="90"/>
        <end position="99"/>
    </location>
</feature>
<dbReference type="Proteomes" id="UP000515125">
    <property type="component" value="Unplaced"/>
</dbReference>
<feature type="region of interest" description="Disordered" evidence="1">
    <location>
        <begin position="179"/>
        <end position="198"/>
    </location>
</feature>
<keyword evidence="3" id="KW-1185">Reference proteome</keyword>
<evidence type="ECO:0000313" key="3">
    <source>
        <dbReference type="Proteomes" id="UP000515125"/>
    </source>
</evidence>
<dbReference type="GeneID" id="34621312"/>
<protein>
    <submittedName>
        <fullName evidence="4">Uncharacterized protein LOC34621312</fullName>
    </submittedName>
</protein>
<dbReference type="OrthoDB" id="347622at2759"/>
<reference evidence="4" key="1">
    <citation type="submission" date="2025-08" db="UniProtKB">
        <authorList>
            <consortium name="RefSeq"/>
        </authorList>
    </citation>
    <scope>IDENTIFICATION</scope>
</reference>
<evidence type="ECO:0000256" key="2">
    <source>
        <dbReference type="SAM" id="SignalP"/>
    </source>
</evidence>
<proteinExistence type="predicted"/>
<dbReference type="RefSeq" id="XP_026194104.1">
    <property type="nucleotide sequence ID" value="XM_026338319.1"/>
</dbReference>
<evidence type="ECO:0000256" key="1">
    <source>
        <dbReference type="SAM" id="MobiDB-lite"/>
    </source>
</evidence>
<organism evidence="3 4">
    <name type="scientific">Cyclospora cayetanensis</name>
    <dbReference type="NCBI Taxonomy" id="88456"/>
    <lineage>
        <taxon>Eukaryota</taxon>
        <taxon>Sar</taxon>
        <taxon>Alveolata</taxon>
        <taxon>Apicomplexa</taxon>
        <taxon>Conoidasida</taxon>
        <taxon>Coccidia</taxon>
        <taxon>Eucoccidiorida</taxon>
        <taxon>Eimeriorina</taxon>
        <taxon>Eimeriidae</taxon>
        <taxon>Cyclospora</taxon>
    </lineage>
</organism>
<evidence type="ECO:0000313" key="4">
    <source>
        <dbReference type="RefSeq" id="XP_026194104.1"/>
    </source>
</evidence>
<dbReference type="AlphaFoldDB" id="A0A6P6S2T2"/>